<name>A0A9P8P0K9_9ASCO</name>
<evidence type="ECO:0000313" key="1">
    <source>
        <dbReference type="EMBL" id="KAH3662977.1"/>
    </source>
</evidence>
<accession>A0A9P8P0K9</accession>
<dbReference type="EMBL" id="JAEUBD010001266">
    <property type="protein sequence ID" value="KAH3662977.1"/>
    <property type="molecule type" value="Genomic_DNA"/>
</dbReference>
<dbReference type="Proteomes" id="UP000788993">
    <property type="component" value="Unassembled WGS sequence"/>
</dbReference>
<comment type="caution">
    <text evidence="1">The sequence shown here is derived from an EMBL/GenBank/DDBJ whole genome shotgun (WGS) entry which is preliminary data.</text>
</comment>
<organism evidence="1 2">
    <name type="scientific">Ogataea polymorpha</name>
    <dbReference type="NCBI Taxonomy" id="460523"/>
    <lineage>
        <taxon>Eukaryota</taxon>
        <taxon>Fungi</taxon>
        <taxon>Dikarya</taxon>
        <taxon>Ascomycota</taxon>
        <taxon>Saccharomycotina</taxon>
        <taxon>Pichiomycetes</taxon>
        <taxon>Pichiales</taxon>
        <taxon>Pichiaceae</taxon>
        <taxon>Ogataea</taxon>
    </lineage>
</organism>
<evidence type="ECO:0000313" key="2">
    <source>
        <dbReference type="Proteomes" id="UP000788993"/>
    </source>
</evidence>
<dbReference type="AlphaFoldDB" id="A0A9P8P0K9"/>
<protein>
    <submittedName>
        <fullName evidence="1">Uncharacterized protein</fullName>
    </submittedName>
</protein>
<keyword evidence="2" id="KW-1185">Reference proteome</keyword>
<gene>
    <name evidence="1" type="ORF">OGATHE_004553</name>
</gene>
<proteinExistence type="predicted"/>
<sequence>MPVLKFAAGLDMVLNPAFIPFIFRPVFITLTGQPILQSGRLCRQCSSLKTGLQAWLKAWLEAWLETWLISGLETSWLAQATILKPGLLSHHTAWHERLLAKSTCWLTHQTASSHSSLHSREAGLQRHQITSSSLHSSCLVNHQTRWLQRHQTSRGLRLSKRTESGHRHETTCLLSKGSGWHGASGLLSKSSGWNDLSCWLQRYQACGLSCKHRNHGPEDEESVTPLFVGSIGLMLTKSWIDPVSCGVTVLDSPVLAAGFSDQASSSNCCFRFWPFTESVDAFALLVFNEPSLVLKRPPLVG</sequence>
<reference evidence="1" key="1">
    <citation type="journal article" date="2021" name="Open Biol.">
        <title>Shared evolutionary footprints suggest mitochondrial oxidative damage underlies multiple complex I losses in fungi.</title>
        <authorList>
            <person name="Schikora-Tamarit M.A."/>
            <person name="Marcet-Houben M."/>
            <person name="Nosek J."/>
            <person name="Gabaldon T."/>
        </authorList>
    </citation>
    <scope>NUCLEOTIDE SEQUENCE</scope>
    <source>
        <strain evidence="1">NCAIM Y.01608</strain>
    </source>
</reference>
<reference evidence="1" key="2">
    <citation type="submission" date="2021-01" db="EMBL/GenBank/DDBJ databases">
        <authorList>
            <person name="Schikora-Tamarit M.A."/>
        </authorList>
    </citation>
    <scope>NUCLEOTIDE SEQUENCE</scope>
    <source>
        <strain evidence="1">NCAIM Y.01608</strain>
    </source>
</reference>